<comment type="caution">
    <text evidence="2">The sequence shown here is derived from an EMBL/GenBank/DDBJ whole genome shotgun (WGS) entry which is preliminary data.</text>
</comment>
<dbReference type="CDD" id="cd07040">
    <property type="entry name" value="HP"/>
    <property type="match status" value="1"/>
</dbReference>
<sequence>MKSTDRFFLLIGAFLGVVSLSIVGCTSLNTRNSPSPAASSPAISNPAVSNPDKPANVDRPSASPSAKLETPAFQRTGQDIWAQMRQGTGYVVLLRHAQTVDGTGDPPGFQLNDCATQRNLSEAGRQQAIRIGKAFRDRGIPIRQVLSSQYCRCLDTARLLDLGEVESSAMLNSTFTDRGNEAEQSAQVRQQILNHLNTSGVIVMVSHFVNIGAISGVNPPAGGAVVVRTNQQGNLEVAEQIQGL</sequence>
<reference evidence="2" key="2">
    <citation type="journal article" date="2022" name="Microbiol. Resour. Announc.">
        <title>Metagenome Sequencing to Explore Phylogenomics of Terrestrial Cyanobacteria.</title>
        <authorList>
            <person name="Ward R.D."/>
            <person name="Stajich J.E."/>
            <person name="Johansen J.R."/>
            <person name="Huntemann M."/>
            <person name="Clum A."/>
            <person name="Foster B."/>
            <person name="Foster B."/>
            <person name="Roux S."/>
            <person name="Palaniappan K."/>
            <person name="Varghese N."/>
            <person name="Mukherjee S."/>
            <person name="Reddy T.B.K."/>
            <person name="Daum C."/>
            <person name="Copeland A."/>
            <person name="Chen I.A."/>
            <person name="Ivanova N.N."/>
            <person name="Kyrpides N.C."/>
            <person name="Shapiro N."/>
            <person name="Eloe-Fadrosh E.A."/>
            <person name="Pietrasiak N."/>
        </authorList>
    </citation>
    <scope>NUCLEOTIDE SEQUENCE</scope>
    <source>
        <strain evidence="2">UHER 2000/2452</strain>
    </source>
</reference>
<feature type="compositionally biased region" description="Low complexity" evidence="1">
    <location>
        <begin position="32"/>
        <end position="51"/>
    </location>
</feature>
<dbReference type="InterPro" id="IPR013078">
    <property type="entry name" value="His_Pase_superF_clade-1"/>
</dbReference>
<dbReference type="PROSITE" id="PS51257">
    <property type="entry name" value="PROKAR_LIPOPROTEIN"/>
    <property type="match status" value="1"/>
</dbReference>
<proteinExistence type="predicted"/>
<dbReference type="Pfam" id="PF00300">
    <property type="entry name" value="His_Phos_1"/>
    <property type="match status" value="1"/>
</dbReference>
<dbReference type="AlphaFoldDB" id="A0A951QA14"/>
<name>A0A951QA14_9CYAN</name>
<feature type="region of interest" description="Disordered" evidence="1">
    <location>
        <begin position="31"/>
        <end position="70"/>
    </location>
</feature>
<evidence type="ECO:0000313" key="3">
    <source>
        <dbReference type="Proteomes" id="UP000757435"/>
    </source>
</evidence>
<reference evidence="2" key="1">
    <citation type="submission" date="2021-05" db="EMBL/GenBank/DDBJ databases">
        <authorList>
            <person name="Pietrasiak N."/>
            <person name="Ward R."/>
            <person name="Stajich J.E."/>
            <person name="Kurbessoian T."/>
        </authorList>
    </citation>
    <scope>NUCLEOTIDE SEQUENCE</scope>
    <source>
        <strain evidence="2">UHER 2000/2452</strain>
    </source>
</reference>
<accession>A0A951QA14</accession>
<evidence type="ECO:0000256" key="1">
    <source>
        <dbReference type="SAM" id="MobiDB-lite"/>
    </source>
</evidence>
<dbReference type="SMART" id="SM00855">
    <property type="entry name" value="PGAM"/>
    <property type="match status" value="1"/>
</dbReference>
<organism evidence="2 3">
    <name type="scientific">Drouetiella hepatica Uher 2000/2452</name>
    <dbReference type="NCBI Taxonomy" id="904376"/>
    <lineage>
        <taxon>Bacteria</taxon>
        <taxon>Bacillati</taxon>
        <taxon>Cyanobacteriota</taxon>
        <taxon>Cyanophyceae</taxon>
        <taxon>Oculatellales</taxon>
        <taxon>Oculatellaceae</taxon>
        <taxon>Drouetiella</taxon>
    </lineage>
</organism>
<dbReference type="InterPro" id="IPR029033">
    <property type="entry name" value="His_PPase_superfam"/>
</dbReference>
<dbReference type="Proteomes" id="UP000757435">
    <property type="component" value="Unassembled WGS sequence"/>
</dbReference>
<dbReference type="Gene3D" id="3.40.50.1240">
    <property type="entry name" value="Phosphoglycerate mutase-like"/>
    <property type="match status" value="1"/>
</dbReference>
<evidence type="ECO:0000313" key="2">
    <source>
        <dbReference type="EMBL" id="MBW4657990.1"/>
    </source>
</evidence>
<dbReference type="SUPFAM" id="SSF53254">
    <property type="entry name" value="Phosphoglycerate mutase-like"/>
    <property type="match status" value="1"/>
</dbReference>
<dbReference type="EMBL" id="JAHHHD010000003">
    <property type="protein sequence ID" value="MBW4657990.1"/>
    <property type="molecule type" value="Genomic_DNA"/>
</dbReference>
<protein>
    <submittedName>
        <fullName evidence="2">Histidine phosphatase family protein</fullName>
    </submittedName>
</protein>
<gene>
    <name evidence="2" type="ORF">KME15_04905</name>
</gene>